<evidence type="ECO:0000313" key="1">
    <source>
        <dbReference type="EMBL" id="RDY25423.1"/>
    </source>
</evidence>
<dbReference type="Gene3D" id="2.60.320.10">
    <property type="entry name" value="N-utilization substance G protein NusG, insert domain"/>
    <property type="match status" value="1"/>
</dbReference>
<evidence type="ECO:0000313" key="2">
    <source>
        <dbReference type="Proteomes" id="UP000215694"/>
    </source>
</evidence>
<dbReference type="InterPro" id="IPR038690">
    <property type="entry name" value="NusG_2_sf"/>
</dbReference>
<dbReference type="CDD" id="cd09911">
    <property type="entry name" value="Lin0431_like"/>
    <property type="match status" value="1"/>
</dbReference>
<organism evidence="1 2">
    <name type="scientific">Romboutsia weinsteinii</name>
    <dbReference type="NCBI Taxonomy" id="2020949"/>
    <lineage>
        <taxon>Bacteria</taxon>
        <taxon>Bacillati</taxon>
        <taxon>Bacillota</taxon>
        <taxon>Clostridia</taxon>
        <taxon>Peptostreptococcales</taxon>
        <taxon>Peptostreptococcaceae</taxon>
        <taxon>Romboutsia</taxon>
    </lineage>
</organism>
<name>A0A371IY59_9FIRM</name>
<sequence length="131" mass="14547">MKTFKKLDFVIIVFLIILSFIPHFIFAKTLAKSYTSTYANIKVSGKLYKNINLSSFKGEKTLVIPTSHGTNTVLIKDNTIQIIEADCNDALCIKQGVISKVGENLICLPHELIIEIKGDESDSSSDMILSH</sequence>
<proteinExistence type="predicted"/>
<dbReference type="Proteomes" id="UP000215694">
    <property type="component" value="Unassembled WGS sequence"/>
</dbReference>
<gene>
    <name evidence="1" type="ORF">CHL78_018305</name>
</gene>
<protein>
    <submittedName>
        <fullName evidence="1">NusG domain II-containing protein</fullName>
    </submittedName>
</protein>
<dbReference type="Pfam" id="PF07009">
    <property type="entry name" value="NusG_II"/>
    <property type="match status" value="1"/>
</dbReference>
<dbReference type="AlphaFoldDB" id="A0A371IY59"/>
<dbReference type="RefSeq" id="WP_094368793.1">
    <property type="nucleotide sequence ID" value="NZ_NOJY02000074.1"/>
</dbReference>
<comment type="caution">
    <text evidence="1">The sequence shown here is derived from an EMBL/GenBank/DDBJ whole genome shotgun (WGS) entry which is preliminary data.</text>
</comment>
<keyword evidence="2" id="KW-1185">Reference proteome</keyword>
<reference evidence="1 2" key="1">
    <citation type="journal article" date="2017" name="Genome Announc.">
        <title>Draft Genome Sequence of Romboutsia weinsteinii sp. nov. Strain CCRI-19649(T) Isolated from Surface Water.</title>
        <authorList>
            <person name="Maheux A.F."/>
            <person name="Boudreau D.K."/>
            <person name="Berube E."/>
            <person name="Boissinot M."/>
            <person name="Cantin P."/>
            <person name="Raymond F."/>
            <person name="Corbeil J."/>
            <person name="Omar R.F."/>
            <person name="Bergeron M.G."/>
        </authorList>
    </citation>
    <scope>NUCLEOTIDE SEQUENCE [LARGE SCALE GENOMIC DNA]</scope>
    <source>
        <strain evidence="1 2">CCRI-19649</strain>
    </source>
</reference>
<accession>A0A371IY59</accession>
<dbReference type="OrthoDB" id="47603at2"/>
<dbReference type="EMBL" id="NOJY02000074">
    <property type="protein sequence ID" value="RDY25423.1"/>
    <property type="molecule type" value="Genomic_DNA"/>
</dbReference>